<gene>
    <name evidence="3" type="ORF">GCM10018781_13400</name>
</gene>
<proteinExistence type="predicted"/>
<name>A0A919FEU1_9ACTN</name>
<reference evidence="3" key="2">
    <citation type="submission" date="2020-09" db="EMBL/GenBank/DDBJ databases">
        <authorList>
            <person name="Sun Q."/>
            <person name="Ohkuma M."/>
        </authorList>
    </citation>
    <scope>NUCLEOTIDE SEQUENCE</scope>
    <source>
        <strain evidence="3">JCM 4646</strain>
    </source>
</reference>
<feature type="compositionally biased region" description="Basic residues" evidence="1">
    <location>
        <begin position="141"/>
        <end position="155"/>
    </location>
</feature>
<protein>
    <submittedName>
        <fullName evidence="3">Uncharacterized protein</fullName>
    </submittedName>
</protein>
<feature type="compositionally biased region" description="Basic and acidic residues" evidence="1">
    <location>
        <begin position="97"/>
        <end position="106"/>
    </location>
</feature>
<accession>A0A919FEU1</accession>
<feature type="transmembrane region" description="Helical" evidence="2">
    <location>
        <begin position="21"/>
        <end position="43"/>
    </location>
</feature>
<dbReference type="RefSeq" id="WP_190209824.1">
    <property type="nucleotide sequence ID" value="NZ_BNBO01000004.1"/>
</dbReference>
<comment type="caution">
    <text evidence="3">The sequence shown here is derived from an EMBL/GenBank/DDBJ whole genome shotgun (WGS) entry which is preliminary data.</text>
</comment>
<evidence type="ECO:0000256" key="1">
    <source>
        <dbReference type="SAM" id="MobiDB-lite"/>
    </source>
</evidence>
<reference evidence="3" key="1">
    <citation type="journal article" date="2014" name="Int. J. Syst. Evol. Microbiol.">
        <title>Complete genome sequence of Corynebacterium casei LMG S-19264T (=DSM 44701T), isolated from a smear-ripened cheese.</title>
        <authorList>
            <consortium name="US DOE Joint Genome Institute (JGI-PGF)"/>
            <person name="Walter F."/>
            <person name="Albersmeier A."/>
            <person name="Kalinowski J."/>
            <person name="Ruckert C."/>
        </authorList>
    </citation>
    <scope>NUCLEOTIDE SEQUENCE</scope>
    <source>
        <strain evidence="3">JCM 4646</strain>
    </source>
</reference>
<dbReference type="GeneID" id="95351837"/>
<dbReference type="EMBL" id="BNBO01000004">
    <property type="protein sequence ID" value="GHH63594.1"/>
    <property type="molecule type" value="Genomic_DNA"/>
</dbReference>
<keyword evidence="4" id="KW-1185">Reference proteome</keyword>
<feature type="transmembrane region" description="Helical" evidence="2">
    <location>
        <begin position="49"/>
        <end position="69"/>
    </location>
</feature>
<dbReference type="AlphaFoldDB" id="A0A919FEU1"/>
<evidence type="ECO:0000313" key="3">
    <source>
        <dbReference type="EMBL" id="GHH63594.1"/>
    </source>
</evidence>
<keyword evidence="2" id="KW-0472">Membrane</keyword>
<dbReference type="Proteomes" id="UP000617734">
    <property type="component" value="Unassembled WGS sequence"/>
</dbReference>
<feature type="region of interest" description="Disordered" evidence="1">
    <location>
        <begin position="84"/>
        <end position="169"/>
    </location>
</feature>
<keyword evidence="2" id="KW-1133">Transmembrane helix</keyword>
<keyword evidence="2" id="KW-0812">Transmembrane</keyword>
<sequence>MRQGTTDAGAGRAAGRVLPGLTAGAGLAGGGAGLAGLAGAPWWVSAASLALAGAQIAAAAVVAVVQAVVPQSSGDRRRVWEALLAGGRRARHPGATGREDAGREDAGPTDDGPADEGTADEGTRGADPRPAGPVRAGTSHGSHHRSTTFALRRHPGTGADGPSPRSTRE</sequence>
<evidence type="ECO:0000313" key="4">
    <source>
        <dbReference type="Proteomes" id="UP000617734"/>
    </source>
</evidence>
<organism evidence="3 4">
    <name type="scientific">Kitasatospora indigofera</name>
    <dbReference type="NCBI Taxonomy" id="67307"/>
    <lineage>
        <taxon>Bacteria</taxon>
        <taxon>Bacillati</taxon>
        <taxon>Actinomycetota</taxon>
        <taxon>Actinomycetes</taxon>
        <taxon>Kitasatosporales</taxon>
        <taxon>Streptomycetaceae</taxon>
        <taxon>Kitasatospora</taxon>
    </lineage>
</organism>
<evidence type="ECO:0000256" key="2">
    <source>
        <dbReference type="SAM" id="Phobius"/>
    </source>
</evidence>